<evidence type="ECO:0000313" key="2">
    <source>
        <dbReference type="Proteomes" id="UP000029843"/>
    </source>
</evidence>
<dbReference type="EMBL" id="JQED01000015">
    <property type="protein sequence ID" value="KGJ93197.1"/>
    <property type="molecule type" value="Genomic_DNA"/>
</dbReference>
<sequence>MQHCYQDLISLFDNLFFKQYNTRLIKGGDEPLYAPADEKCAFHQIIFAHGYYASAFHEIAHWCQAGAKRRLLEDFGYWYIPDGRNEKQQKRFEQVEVIPQAIEWAFNVAAKRKFHTSADNLNGYQGDLSGFKAKVHQQALMFIENGFPPRAQQFIEALTSFYQTPYPLTAAQFGEKKENSGKEHEYETV</sequence>
<organism evidence="1 2">
    <name type="scientific">Colwellia psychrerythraea</name>
    <name type="common">Vibrio psychroerythus</name>
    <dbReference type="NCBI Taxonomy" id="28229"/>
    <lineage>
        <taxon>Bacteria</taxon>
        <taxon>Pseudomonadati</taxon>
        <taxon>Pseudomonadota</taxon>
        <taxon>Gammaproteobacteria</taxon>
        <taxon>Alteromonadales</taxon>
        <taxon>Colwelliaceae</taxon>
        <taxon>Colwellia</taxon>
    </lineage>
</organism>
<proteinExistence type="predicted"/>
<reference evidence="1 2" key="1">
    <citation type="submission" date="2014-08" db="EMBL/GenBank/DDBJ databases">
        <title>Genomic and Phenotypic Diversity of Colwellia psychrerythraea strains from Disparate Marine Basins.</title>
        <authorList>
            <person name="Techtmann S.M."/>
            <person name="Stelling S.C."/>
            <person name="Utturkar S.M."/>
            <person name="Alshibli N."/>
            <person name="Harris A."/>
            <person name="Brown S.D."/>
            <person name="Hazen T.C."/>
        </authorList>
    </citation>
    <scope>NUCLEOTIDE SEQUENCE [LARGE SCALE GENOMIC DNA]</scope>
    <source>
        <strain evidence="1 2">ND2E</strain>
    </source>
</reference>
<gene>
    <name evidence="1" type="ORF">ND2E_2663</name>
</gene>
<dbReference type="OrthoDB" id="5298591at2"/>
<dbReference type="Pfam" id="PF04315">
    <property type="entry name" value="EpmC"/>
    <property type="match status" value="1"/>
</dbReference>
<dbReference type="Proteomes" id="UP000029843">
    <property type="component" value="Unassembled WGS sequence"/>
</dbReference>
<evidence type="ECO:0008006" key="3">
    <source>
        <dbReference type="Google" id="ProtNLM"/>
    </source>
</evidence>
<dbReference type="AlphaFoldDB" id="A0A099KTM4"/>
<accession>A0A099KTM4</accession>
<evidence type="ECO:0000313" key="1">
    <source>
        <dbReference type="EMBL" id="KGJ93197.1"/>
    </source>
</evidence>
<name>A0A099KTM4_COLPS</name>
<comment type="caution">
    <text evidence="1">The sequence shown here is derived from an EMBL/GenBank/DDBJ whole genome shotgun (WGS) entry which is preliminary data.</text>
</comment>
<dbReference type="RefSeq" id="WP_033093398.1">
    <property type="nucleotide sequence ID" value="NZ_JQED01000015.1"/>
</dbReference>
<dbReference type="PATRIC" id="fig|28229.4.peg.1697"/>
<protein>
    <recommendedName>
        <fullName evidence="3">Elongation factor P hydroxylase</fullName>
    </recommendedName>
</protein>
<dbReference type="InterPro" id="IPR007411">
    <property type="entry name" value="EpmC"/>
</dbReference>